<dbReference type="EMBL" id="LGCI01000010">
    <property type="protein sequence ID" value="KOY81399.1"/>
    <property type="molecule type" value="Genomic_DNA"/>
</dbReference>
<feature type="transmembrane region" description="Helical" evidence="1">
    <location>
        <begin position="198"/>
        <end position="217"/>
    </location>
</feature>
<feature type="transmembrane region" description="Helical" evidence="1">
    <location>
        <begin position="259"/>
        <end position="280"/>
    </location>
</feature>
<evidence type="ECO:0000313" key="2">
    <source>
        <dbReference type="EMBL" id="KOY81399.1"/>
    </source>
</evidence>
<evidence type="ECO:0000313" key="3">
    <source>
        <dbReference type="Proteomes" id="UP000037977"/>
    </source>
</evidence>
<dbReference type="OrthoDB" id="2729586at2"/>
<dbReference type="Proteomes" id="UP000037977">
    <property type="component" value="Unassembled WGS sequence"/>
</dbReference>
<accession>A0A0M9DI75</accession>
<protein>
    <recommendedName>
        <fullName evidence="4">DUF4181 domain-containing protein</fullName>
    </recommendedName>
</protein>
<reference evidence="2 3" key="1">
    <citation type="submission" date="2015-07" db="EMBL/GenBank/DDBJ databases">
        <title>Genome sequencing project for genomic taxonomy and phylogenomics of Bacillus-like bacteria.</title>
        <authorList>
            <person name="Liu B."/>
            <person name="Wang J."/>
            <person name="Zhu Y."/>
            <person name="Liu G."/>
            <person name="Chen Q."/>
            <person name="Chen Z."/>
            <person name="Che J."/>
            <person name="Ge C."/>
            <person name="Shi H."/>
            <person name="Pan Z."/>
            <person name="Liu X."/>
        </authorList>
    </citation>
    <scope>NUCLEOTIDE SEQUENCE [LARGE SCALE GENOMIC DNA]</scope>
    <source>
        <strain evidence="2 3">DSM 54</strain>
    </source>
</reference>
<sequence length="312" mass="35869">MTAFKNKLDKELGEAPRFSKALQKDILEQARQNKQSTKNWQYPIIMAGAIVLFFLLIITEPFKQTDNGQQASVIELAQQHEITMYTVAQNGKETSFQAGRPGWVIGQDIFKTTADTEVLQQLLQQATATQVQEYDLFGFNTMDIWVAFESGQAVKLKIMVNDQQLLLKDYTHQSVYLVNDPEMIATFLVHIDENKKEFTMGNLFTFLIVLLLGTWLIEKLVRKKFNIPKGYANTAHQRATRIIKICNTVIPIMMLLTNWFLYTAVIGSYLIITVTSSIFIDYHYGREEKRHYLSIAWVIIAIPALILLLMYI</sequence>
<evidence type="ECO:0000256" key="1">
    <source>
        <dbReference type="SAM" id="Phobius"/>
    </source>
</evidence>
<proteinExistence type="predicted"/>
<dbReference type="PATRIC" id="fig|33935.3.peg.2820"/>
<dbReference type="RefSeq" id="WP_053996645.1">
    <property type="nucleotide sequence ID" value="NZ_CP065643.1"/>
</dbReference>
<dbReference type="Pfam" id="PF13789">
    <property type="entry name" value="DUF4181"/>
    <property type="match status" value="1"/>
</dbReference>
<dbReference type="InterPro" id="IPR025441">
    <property type="entry name" value="DUF4181"/>
</dbReference>
<keyword evidence="1" id="KW-0472">Membrane</keyword>
<keyword evidence="3" id="KW-1185">Reference proteome</keyword>
<gene>
    <name evidence="2" type="ORF">ADM90_19965</name>
</gene>
<feature type="transmembrane region" description="Helical" evidence="1">
    <location>
        <begin position="40"/>
        <end position="58"/>
    </location>
</feature>
<keyword evidence="1" id="KW-1133">Transmembrane helix</keyword>
<organism evidence="2 3">
    <name type="scientific">Lysinibacillus macroides</name>
    <dbReference type="NCBI Taxonomy" id="33935"/>
    <lineage>
        <taxon>Bacteria</taxon>
        <taxon>Bacillati</taxon>
        <taxon>Bacillota</taxon>
        <taxon>Bacilli</taxon>
        <taxon>Bacillales</taxon>
        <taxon>Bacillaceae</taxon>
        <taxon>Lysinibacillus</taxon>
    </lineage>
</organism>
<dbReference type="AlphaFoldDB" id="A0A0M9DI75"/>
<evidence type="ECO:0008006" key="4">
    <source>
        <dbReference type="Google" id="ProtNLM"/>
    </source>
</evidence>
<keyword evidence="1" id="KW-0812">Transmembrane</keyword>
<name>A0A0M9DI75_9BACI</name>
<feature type="transmembrane region" description="Helical" evidence="1">
    <location>
        <begin position="292"/>
        <end position="311"/>
    </location>
</feature>
<comment type="caution">
    <text evidence="2">The sequence shown here is derived from an EMBL/GenBank/DDBJ whole genome shotgun (WGS) entry which is preliminary data.</text>
</comment>